<dbReference type="Proteomes" id="UP000885771">
    <property type="component" value="Unassembled WGS sequence"/>
</dbReference>
<sequence length="376" mass="41432">MPINKDNAAEWHERFLLGRLDGQALKEYERYLKENPSAREEQRQWAEIIATVEESAASAMKEEIRQQVERIKHHNSPYITWYRAAAILFFIVLLPALFYYNDFSPRPAYAPAPRMAIEEAEPENGPAEQPPFPTDDKNVRKEPDAEAARLQQPVRRKRPPTPPLTRKNTGEIRSGENAPRLSPPPAAGKSAVYGSGTKPITESIREQVASSLGQASQPSPSAPKQKPGRVAEDVRSFTTLPENSRGSGQGGALSILNVESAPPNGTGLNDDQPHPPSLPMVQKSIMITATSGAMYHVFSRDDANIAAGTDSIKCLINKIGNVTALILISPPKAMAGRLKEMIIDDSDKNYLVLIFPDKTRYRLKRGLKSAPAIKMP</sequence>
<proteinExistence type="predicted"/>
<protein>
    <submittedName>
        <fullName evidence="3">Uncharacterized protein</fullName>
    </submittedName>
</protein>
<feature type="compositionally biased region" description="Low complexity" evidence="1">
    <location>
        <begin position="209"/>
        <end position="225"/>
    </location>
</feature>
<gene>
    <name evidence="3" type="ORF">ENJ15_06225</name>
</gene>
<feature type="compositionally biased region" description="Basic and acidic residues" evidence="1">
    <location>
        <begin position="134"/>
        <end position="147"/>
    </location>
</feature>
<reference evidence="3" key="1">
    <citation type="journal article" date="2020" name="mSystems">
        <title>Genome- and Community-Level Interaction Insights into Carbon Utilization and Element Cycling Functions of Hydrothermarchaeota in Hydrothermal Sediment.</title>
        <authorList>
            <person name="Zhou Z."/>
            <person name="Liu Y."/>
            <person name="Xu W."/>
            <person name="Pan J."/>
            <person name="Luo Z.H."/>
            <person name="Li M."/>
        </authorList>
    </citation>
    <scope>NUCLEOTIDE SEQUENCE [LARGE SCALE GENOMIC DNA]</scope>
    <source>
        <strain evidence="3">HyVt-460</strain>
    </source>
</reference>
<comment type="caution">
    <text evidence="3">The sequence shown here is derived from an EMBL/GenBank/DDBJ whole genome shotgun (WGS) entry which is preliminary data.</text>
</comment>
<feature type="transmembrane region" description="Helical" evidence="2">
    <location>
        <begin position="80"/>
        <end position="100"/>
    </location>
</feature>
<evidence type="ECO:0000256" key="1">
    <source>
        <dbReference type="SAM" id="MobiDB-lite"/>
    </source>
</evidence>
<organism evidence="3">
    <name type="scientific">Caldithrix abyssi</name>
    <dbReference type="NCBI Taxonomy" id="187145"/>
    <lineage>
        <taxon>Bacteria</taxon>
        <taxon>Pseudomonadati</taxon>
        <taxon>Calditrichota</taxon>
        <taxon>Calditrichia</taxon>
        <taxon>Calditrichales</taxon>
        <taxon>Calditrichaceae</taxon>
        <taxon>Caldithrix</taxon>
    </lineage>
</organism>
<feature type="region of interest" description="Disordered" evidence="1">
    <location>
        <begin position="121"/>
        <end position="276"/>
    </location>
</feature>
<keyword evidence="2" id="KW-0472">Membrane</keyword>
<evidence type="ECO:0000313" key="3">
    <source>
        <dbReference type="EMBL" id="HHM02592.1"/>
    </source>
</evidence>
<keyword evidence="2" id="KW-1133">Transmembrane helix</keyword>
<dbReference type="EMBL" id="DRLI01000239">
    <property type="protein sequence ID" value="HHM02592.1"/>
    <property type="molecule type" value="Genomic_DNA"/>
</dbReference>
<accession>A0A7V5RQ13</accession>
<feature type="compositionally biased region" description="Polar residues" evidence="1">
    <location>
        <begin position="236"/>
        <end position="246"/>
    </location>
</feature>
<dbReference type="AlphaFoldDB" id="A0A7V5RQ13"/>
<keyword evidence="2" id="KW-0812">Transmembrane</keyword>
<name>A0A7V5RQ13_CALAY</name>
<evidence type="ECO:0000256" key="2">
    <source>
        <dbReference type="SAM" id="Phobius"/>
    </source>
</evidence>